<comment type="subcellular location">
    <subcellularLocation>
        <location evidence="1">Endomembrane system</location>
        <topology evidence="1">Multi-pass membrane protein</topology>
    </subcellularLocation>
</comment>
<feature type="transmembrane region" description="Helical" evidence="6">
    <location>
        <begin position="221"/>
        <end position="240"/>
    </location>
</feature>
<feature type="transmembrane region" description="Helical" evidence="6">
    <location>
        <begin position="247"/>
        <end position="269"/>
    </location>
</feature>
<keyword evidence="9" id="KW-1185">Reference proteome</keyword>
<dbReference type="InterPro" id="IPR037185">
    <property type="entry name" value="EmrE-like"/>
</dbReference>
<dbReference type="PANTHER" id="PTHR32322:SF2">
    <property type="entry name" value="EAMA DOMAIN-CONTAINING PROTEIN"/>
    <property type="match status" value="1"/>
</dbReference>
<comment type="similarity">
    <text evidence="2">Belongs to the EamA transporter family.</text>
</comment>
<feature type="transmembrane region" description="Helical" evidence="6">
    <location>
        <begin position="160"/>
        <end position="177"/>
    </location>
</feature>
<accession>A0ABW4E6J6</accession>
<dbReference type="SUPFAM" id="SSF103481">
    <property type="entry name" value="Multidrug resistance efflux transporter EmrE"/>
    <property type="match status" value="2"/>
</dbReference>
<evidence type="ECO:0000256" key="3">
    <source>
        <dbReference type="ARBA" id="ARBA00022692"/>
    </source>
</evidence>
<feature type="transmembrane region" description="Helical" evidence="6">
    <location>
        <begin position="77"/>
        <end position="93"/>
    </location>
</feature>
<feature type="transmembrane region" description="Helical" evidence="6">
    <location>
        <begin position="99"/>
        <end position="121"/>
    </location>
</feature>
<name>A0ABW4E6J6_9LACO</name>
<evidence type="ECO:0000313" key="8">
    <source>
        <dbReference type="EMBL" id="MFD1484598.1"/>
    </source>
</evidence>
<dbReference type="InterPro" id="IPR050638">
    <property type="entry name" value="AA-Vitamin_Transporters"/>
</dbReference>
<feature type="transmembrane region" description="Helical" evidence="6">
    <location>
        <begin position="189"/>
        <end position="209"/>
    </location>
</feature>
<feature type="transmembrane region" description="Helical" evidence="6">
    <location>
        <begin position="133"/>
        <end position="154"/>
    </location>
</feature>
<dbReference type="Pfam" id="PF00892">
    <property type="entry name" value="EamA"/>
    <property type="match status" value="2"/>
</dbReference>
<evidence type="ECO:0000313" key="9">
    <source>
        <dbReference type="Proteomes" id="UP001597252"/>
    </source>
</evidence>
<dbReference type="InterPro" id="IPR000620">
    <property type="entry name" value="EamA_dom"/>
</dbReference>
<feature type="domain" description="EamA" evidence="7">
    <location>
        <begin position="161"/>
        <end position="292"/>
    </location>
</feature>
<evidence type="ECO:0000256" key="4">
    <source>
        <dbReference type="ARBA" id="ARBA00022989"/>
    </source>
</evidence>
<comment type="caution">
    <text evidence="8">The sequence shown here is derived from an EMBL/GenBank/DDBJ whole genome shotgun (WGS) entry which is preliminary data.</text>
</comment>
<evidence type="ECO:0000256" key="5">
    <source>
        <dbReference type="ARBA" id="ARBA00023136"/>
    </source>
</evidence>
<evidence type="ECO:0000256" key="1">
    <source>
        <dbReference type="ARBA" id="ARBA00004127"/>
    </source>
</evidence>
<evidence type="ECO:0000256" key="6">
    <source>
        <dbReference type="SAM" id="Phobius"/>
    </source>
</evidence>
<keyword evidence="4 6" id="KW-1133">Transmembrane helix</keyword>
<dbReference type="RefSeq" id="WP_125750962.1">
    <property type="nucleotide sequence ID" value="NZ_JBHTON010000014.1"/>
</dbReference>
<reference evidence="9" key="1">
    <citation type="journal article" date="2019" name="Int. J. Syst. Evol. Microbiol.">
        <title>The Global Catalogue of Microorganisms (GCM) 10K type strain sequencing project: providing services to taxonomists for standard genome sequencing and annotation.</title>
        <authorList>
            <consortium name="The Broad Institute Genomics Platform"/>
            <consortium name="The Broad Institute Genome Sequencing Center for Infectious Disease"/>
            <person name="Wu L."/>
            <person name="Ma J."/>
        </authorList>
    </citation>
    <scope>NUCLEOTIDE SEQUENCE [LARGE SCALE GENOMIC DNA]</scope>
    <source>
        <strain evidence="9">CCM 8903</strain>
    </source>
</reference>
<keyword evidence="3 6" id="KW-0812">Transmembrane</keyword>
<organism evidence="8 9">
    <name type="scientific">Lacticaseibacillus baoqingensis</name>
    <dbReference type="NCBI Taxonomy" id="2486013"/>
    <lineage>
        <taxon>Bacteria</taxon>
        <taxon>Bacillati</taxon>
        <taxon>Bacillota</taxon>
        <taxon>Bacilli</taxon>
        <taxon>Lactobacillales</taxon>
        <taxon>Lactobacillaceae</taxon>
        <taxon>Lacticaseibacillus</taxon>
    </lineage>
</organism>
<keyword evidence="5 6" id="KW-0472">Membrane</keyword>
<feature type="domain" description="EamA" evidence="7">
    <location>
        <begin position="7"/>
        <end position="146"/>
    </location>
</feature>
<proteinExistence type="inferred from homology"/>
<dbReference type="PANTHER" id="PTHR32322">
    <property type="entry name" value="INNER MEMBRANE TRANSPORTER"/>
    <property type="match status" value="1"/>
</dbReference>
<dbReference type="EMBL" id="JBHTON010000014">
    <property type="protein sequence ID" value="MFD1484598.1"/>
    <property type="molecule type" value="Genomic_DNA"/>
</dbReference>
<protein>
    <submittedName>
        <fullName evidence="8">DMT family transporter</fullName>
    </submittedName>
</protein>
<evidence type="ECO:0000259" key="7">
    <source>
        <dbReference type="Pfam" id="PF00892"/>
    </source>
</evidence>
<evidence type="ECO:0000256" key="2">
    <source>
        <dbReference type="ARBA" id="ARBA00007362"/>
    </source>
</evidence>
<sequence>MRRKRLFGLVMGTIAALLWGISGPASEMLFDHQVDVAWLISSKMLIAGVITMVLAWRLQGKTALLAPWRERRASGQLLIFILFGMLAMQYIYFKAVAVANAPTATILQFLSPVLVLIYVALQARQLPRRTDVLIIALAMFGTLLVVTKGQLTALAITPQALAWGLMAALAAAAYAILPAQLLKRHSPLVVTAWAQLLGGIAMTVVRPFWVDCPHLTIGQWGAYAFVVIGGTIVAYLLYLISLQYVSVTAVSLLDAFEPLGATVTAVVFFGFHLGFFELIGGTLIIITVLLMSITEPKAP</sequence>
<feature type="transmembrane region" description="Helical" evidence="6">
    <location>
        <begin position="36"/>
        <end position="56"/>
    </location>
</feature>
<dbReference type="Proteomes" id="UP001597252">
    <property type="component" value="Unassembled WGS sequence"/>
</dbReference>
<feature type="transmembrane region" description="Helical" evidence="6">
    <location>
        <begin position="275"/>
        <end position="293"/>
    </location>
</feature>
<gene>
    <name evidence="8" type="ORF">ACFQ5J_05080</name>
</gene>